<accession>A0ABT2SYL5</accession>
<feature type="transmembrane region" description="Helical" evidence="1">
    <location>
        <begin position="398"/>
        <end position="426"/>
    </location>
</feature>
<protein>
    <submittedName>
        <fullName evidence="2">DUF2142 domain-containing protein</fullName>
    </submittedName>
</protein>
<dbReference type="InterPro" id="IPR018674">
    <property type="entry name" value="DUF2142_membrane"/>
</dbReference>
<name>A0ABT2SYL5_9FIRM</name>
<feature type="transmembrane region" description="Helical" evidence="1">
    <location>
        <begin position="361"/>
        <end position="386"/>
    </location>
</feature>
<feature type="transmembrane region" description="Helical" evidence="1">
    <location>
        <begin position="617"/>
        <end position="641"/>
    </location>
</feature>
<feature type="transmembrane region" description="Helical" evidence="1">
    <location>
        <begin position="546"/>
        <end position="567"/>
    </location>
</feature>
<dbReference type="RefSeq" id="WP_262572397.1">
    <property type="nucleotide sequence ID" value="NZ_JAOQKJ010000001.1"/>
</dbReference>
<evidence type="ECO:0000313" key="3">
    <source>
        <dbReference type="Proteomes" id="UP001652432"/>
    </source>
</evidence>
<gene>
    <name evidence="2" type="ORF">OCV77_00755</name>
</gene>
<keyword evidence="1" id="KW-1133">Transmembrane helix</keyword>
<feature type="transmembrane region" description="Helical" evidence="1">
    <location>
        <begin position="318"/>
        <end position="341"/>
    </location>
</feature>
<dbReference type="Proteomes" id="UP001652432">
    <property type="component" value="Unassembled WGS sequence"/>
</dbReference>
<proteinExistence type="predicted"/>
<keyword evidence="1" id="KW-0812">Transmembrane</keyword>
<keyword evidence="3" id="KW-1185">Reference proteome</keyword>
<feature type="transmembrane region" description="Helical" evidence="1">
    <location>
        <begin position="476"/>
        <end position="495"/>
    </location>
</feature>
<feature type="transmembrane region" description="Helical" evidence="1">
    <location>
        <begin position="175"/>
        <end position="195"/>
    </location>
</feature>
<feature type="transmembrane region" description="Helical" evidence="1">
    <location>
        <begin position="587"/>
        <end position="605"/>
    </location>
</feature>
<feature type="transmembrane region" description="Helical" evidence="1">
    <location>
        <begin position="293"/>
        <end position="311"/>
    </location>
</feature>
<reference evidence="2 3" key="1">
    <citation type="journal article" date="2021" name="ISME Commun">
        <title>Automated analysis of genomic sequences facilitates high-throughput and comprehensive description of bacteria.</title>
        <authorList>
            <person name="Hitch T.C.A."/>
        </authorList>
    </citation>
    <scope>NUCLEOTIDE SEQUENCE [LARGE SCALE GENOMIC DNA]</scope>
    <source>
        <strain evidence="2 3">Sanger_18</strain>
    </source>
</reference>
<organism evidence="2 3">
    <name type="scientific">Suilimivivens aceti</name>
    <dbReference type="NCBI Taxonomy" id="2981774"/>
    <lineage>
        <taxon>Bacteria</taxon>
        <taxon>Bacillati</taxon>
        <taxon>Bacillota</taxon>
        <taxon>Clostridia</taxon>
        <taxon>Lachnospirales</taxon>
        <taxon>Lachnospiraceae</taxon>
        <taxon>Suilimivivens</taxon>
    </lineage>
</organism>
<evidence type="ECO:0000256" key="1">
    <source>
        <dbReference type="SAM" id="Phobius"/>
    </source>
</evidence>
<feature type="transmembrane region" description="Helical" evidence="1">
    <location>
        <begin position="438"/>
        <end position="464"/>
    </location>
</feature>
<feature type="transmembrane region" description="Helical" evidence="1">
    <location>
        <begin position="12"/>
        <end position="29"/>
    </location>
</feature>
<sequence length="644" mass="73537">MFKILHFISKNKLLFFSLLFALSFIYIIHDDYIAADAYIIPSDSYTYITNDNPVEISIQPTMPIKKLNSILFSIANPTTLTSDYETTIDLYGDNNIISSISFSNDTCYEITDSLGNATELFFDTIAPICSYSDYKFKISSSAPTVENAYGFRLNNEGTIWNRLTYVLLTKDQQKLVYTLIFIVLISFIYVILYILNRNFTIPPEKIFLFLSLVLCPFYLFIVPVFQTPDEVNHFVRAYTIAHGYFLSPSGGNVPIPQNLVPYEWYTYTPFILFQNFHMTIDSFNAILHNNVNMALYSPVSYIFQVIGIRIADIFSDNTYILVLAGSLANITGCTVLIYYAIKWIPSGKELLTFISLLPMALQLRCSLSVDAITYAILVLFLAFCLCKRCQNSLLNKKDIIILFTLVFILSSCKVVYFVAILFIFLLPSPCFQSTKKEVLLKAFGCFEALLLSVGWFFIANSYLGSTRAGGDAYEKIHFILTNPGRYLYILLKTLWLDGHDFIYELIGYKLGSLNIVINSLLIFCIIILFFRIYYTEKQNRFYHDYVTEVISIISCTGMILLIATSLYIQWTDLSASTYSIQGLQGRYFLPLAPLLFCCFCVSAKTDSVTVKSNKKPSVSLFGLYVLNLLVLIEIFIFSSYYNRL</sequence>
<evidence type="ECO:0000313" key="2">
    <source>
        <dbReference type="EMBL" id="MCU6743045.1"/>
    </source>
</evidence>
<feature type="transmembrane region" description="Helical" evidence="1">
    <location>
        <begin position="515"/>
        <end position="534"/>
    </location>
</feature>
<dbReference type="EMBL" id="JAOQKJ010000001">
    <property type="protein sequence ID" value="MCU6743045.1"/>
    <property type="molecule type" value="Genomic_DNA"/>
</dbReference>
<feature type="transmembrane region" description="Helical" evidence="1">
    <location>
        <begin position="207"/>
        <end position="225"/>
    </location>
</feature>
<dbReference type="Pfam" id="PF09913">
    <property type="entry name" value="DUF2142"/>
    <property type="match status" value="1"/>
</dbReference>
<keyword evidence="1" id="KW-0472">Membrane</keyword>
<comment type="caution">
    <text evidence="2">The sequence shown here is derived from an EMBL/GenBank/DDBJ whole genome shotgun (WGS) entry which is preliminary data.</text>
</comment>